<comment type="caution">
    <text evidence="2">The sequence shown here is derived from an EMBL/GenBank/DDBJ whole genome shotgun (WGS) entry which is preliminary data.</text>
</comment>
<dbReference type="Proteomes" id="UP000664477">
    <property type="component" value="Unassembled WGS sequence"/>
</dbReference>
<dbReference type="InterPro" id="IPR016148">
    <property type="entry name" value="Pili_assmbl_chaperone_C"/>
</dbReference>
<evidence type="ECO:0000313" key="2">
    <source>
        <dbReference type="EMBL" id="MBO1916467.1"/>
    </source>
</evidence>
<dbReference type="EMBL" id="JAGETQ010000114">
    <property type="protein sequence ID" value="MBO1916467.1"/>
    <property type="molecule type" value="Genomic_DNA"/>
</dbReference>
<dbReference type="InterPro" id="IPR013783">
    <property type="entry name" value="Ig-like_fold"/>
</dbReference>
<accession>A0A939SPF5</accession>
<gene>
    <name evidence="2" type="ORF">J4727_15885</name>
</gene>
<reference evidence="2" key="1">
    <citation type="submission" date="2021-03" db="EMBL/GenBank/DDBJ databases">
        <title>Molecular epidemiology and mechanisms of colistin and carbapenem resistance in Enterobacteriaceae from clinical isolates, the environment and porcine samples in Pretoria, South Africa.</title>
        <authorList>
            <person name="Bogoshi D."/>
            <person name="Mbelle N.M."/>
            <person name="Naidoo V."/>
            <person name="Osei Sekyere J."/>
        </authorList>
    </citation>
    <scope>NUCLEOTIDE SEQUENCE</scope>
    <source>
        <strain evidence="2">C052</strain>
    </source>
</reference>
<dbReference type="SUPFAM" id="SSF49584">
    <property type="entry name" value="Periplasmic chaperone C-domain"/>
    <property type="match status" value="1"/>
</dbReference>
<evidence type="ECO:0000313" key="3">
    <source>
        <dbReference type="Proteomes" id="UP000664477"/>
    </source>
</evidence>
<dbReference type="Pfam" id="PF02753">
    <property type="entry name" value="PapD_C"/>
    <property type="match status" value="1"/>
</dbReference>
<dbReference type="Gene3D" id="2.60.40.10">
    <property type="entry name" value="Immunoglobulins"/>
    <property type="match status" value="1"/>
</dbReference>
<sequence>MRIVNNTPFSVTLSEVKVNGSEIDKVDLVLPMSSTSYKLPSK</sequence>
<feature type="domain" description="Pili assembly chaperone C-terminal" evidence="1">
    <location>
        <begin position="3"/>
        <end position="37"/>
    </location>
</feature>
<organism evidence="2 3">
    <name type="scientific">Providencia rettgeri</name>
    <dbReference type="NCBI Taxonomy" id="587"/>
    <lineage>
        <taxon>Bacteria</taxon>
        <taxon>Pseudomonadati</taxon>
        <taxon>Pseudomonadota</taxon>
        <taxon>Gammaproteobacteria</taxon>
        <taxon>Enterobacterales</taxon>
        <taxon>Morganellaceae</taxon>
        <taxon>Providencia</taxon>
    </lineage>
</organism>
<dbReference type="AlphaFoldDB" id="A0A939SPF5"/>
<evidence type="ECO:0000259" key="1">
    <source>
        <dbReference type="Pfam" id="PF02753"/>
    </source>
</evidence>
<name>A0A939SPF5_PRORE</name>
<dbReference type="InterPro" id="IPR036316">
    <property type="entry name" value="Pili_assmbl_chap_C_dom_sf"/>
</dbReference>
<protein>
    <recommendedName>
        <fullName evidence="1">Pili assembly chaperone C-terminal domain-containing protein</fullName>
    </recommendedName>
</protein>
<proteinExistence type="predicted"/>